<dbReference type="GO" id="GO:0003954">
    <property type="term" value="F:NADH dehydrogenase activity"/>
    <property type="evidence" value="ECO:0007669"/>
    <property type="project" value="TreeGrafter"/>
</dbReference>
<feature type="domain" description="NADH:quinone oxidoreductase/Mrp antiporter transmembrane" evidence="9">
    <location>
        <begin position="126"/>
        <end position="419"/>
    </location>
</feature>
<evidence type="ECO:0000256" key="3">
    <source>
        <dbReference type="ARBA" id="ARBA00022692"/>
    </source>
</evidence>
<sequence length="530" mass="57462">MLSVLVWVPIVGAILIAVLPESGVQTRSRQVALAIAGLTLLWTAYLLIQFDVTEPGWQFQESLPWIENLGLAYQMGIDGLSLPLLLLNSLLTAIAIFCTDLNINRPRLYYSLMLVLSSAVAGAFLAQNLLLFFLFYEIELIPLYLVIAIWGGARRGYAATKFLIYTAASGVLILVAFFGLALVSGLSSFDYEALRSHTLPLSTQLVLLITLLIGFGIKIPIVPFHTWLPDAHVEAPTPVSVLLAGVLLKLGTYGLLRFGLGLFPEAWNIISPGLAAIAVVGVLYGSLAAIAQTDMKKIVAYSSVGHMGYIILASATATPLSLVATIAQMVSHGLISAMLFLLVGVVYSKTGTRDINVLRGLLSPERGLPLVGSMMVIATMASAGIPGMVGFIAEFLVYRSSFPVFPVQTLLCMIGTGLTAVYFLMLVNRVFFGRLPESLSNLPRVKWRDRIPAGIIAALVILLGIQPNWMLRWSEQTATAMGMNSEERVAEMKRMEAAHEIAEGEMTQRLEKAIEAPEVKVSVSQDRSHS</sequence>
<dbReference type="GO" id="GO:0012505">
    <property type="term" value="C:endomembrane system"/>
    <property type="evidence" value="ECO:0007669"/>
    <property type="project" value="UniProtKB-SubCell"/>
</dbReference>
<dbReference type="Pfam" id="PF00361">
    <property type="entry name" value="Proton_antipo_M"/>
    <property type="match status" value="1"/>
</dbReference>
<dbReference type="AlphaFoldDB" id="A0A951Q713"/>
<evidence type="ECO:0000256" key="5">
    <source>
        <dbReference type="ARBA" id="ARBA00023136"/>
    </source>
</evidence>
<evidence type="ECO:0000256" key="6">
    <source>
        <dbReference type="ARBA" id="ARBA00025624"/>
    </source>
</evidence>
<evidence type="ECO:0000256" key="2">
    <source>
        <dbReference type="ARBA" id="ARBA00009025"/>
    </source>
</evidence>
<dbReference type="NCBIfam" id="TIGR01972">
    <property type="entry name" value="NDH_I_M"/>
    <property type="match status" value="1"/>
</dbReference>
<dbReference type="EMBL" id="JAHHHD010000003">
    <property type="protein sequence ID" value="MBW4657777.1"/>
    <property type="molecule type" value="Genomic_DNA"/>
</dbReference>
<dbReference type="GO" id="GO:0048039">
    <property type="term" value="F:ubiquinone binding"/>
    <property type="evidence" value="ECO:0007669"/>
    <property type="project" value="TreeGrafter"/>
</dbReference>
<feature type="transmembrane region" description="Helical" evidence="8">
    <location>
        <begin position="269"/>
        <end position="291"/>
    </location>
</feature>
<dbReference type="Proteomes" id="UP000757435">
    <property type="component" value="Unassembled WGS sequence"/>
</dbReference>
<dbReference type="PANTHER" id="PTHR43507">
    <property type="entry name" value="NADH-UBIQUINONE OXIDOREDUCTASE CHAIN 4"/>
    <property type="match status" value="1"/>
</dbReference>
<dbReference type="GO" id="GO:0015990">
    <property type="term" value="P:electron transport coupled proton transport"/>
    <property type="evidence" value="ECO:0007669"/>
    <property type="project" value="TreeGrafter"/>
</dbReference>
<feature type="transmembrane region" description="Helical" evidence="8">
    <location>
        <begin position="108"/>
        <end position="126"/>
    </location>
</feature>
<evidence type="ECO:0000256" key="8">
    <source>
        <dbReference type="SAM" id="Phobius"/>
    </source>
</evidence>
<feature type="transmembrane region" description="Helical" evidence="8">
    <location>
        <begin position="326"/>
        <end position="347"/>
    </location>
</feature>
<feature type="transmembrane region" description="Helical" evidence="8">
    <location>
        <begin position="451"/>
        <end position="471"/>
    </location>
</feature>
<feature type="transmembrane region" description="Helical" evidence="8">
    <location>
        <begin position="205"/>
        <end position="228"/>
    </location>
</feature>
<dbReference type="InterPro" id="IPR003918">
    <property type="entry name" value="NADH_UbQ_OxRdtase"/>
</dbReference>
<evidence type="ECO:0000256" key="4">
    <source>
        <dbReference type="ARBA" id="ARBA00022989"/>
    </source>
</evidence>
<feature type="transmembrane region" description="Helical" evidence="8">
    <location>
        <begin position="162"/>
        <end position="185"/>
    </location>
</feature>
<gene>
    <name evidence="10" type="ORF">KME15_03820</name>
</gene>
<comment type="caution">
    <text evidence="10">The sequence shown here is derived from an EMBL/GenBank/DDBJ whole genome shotgun (WGS) entry which is preliminary data.</text>
</comment>
<dbReference type="GO" id="GO:0008137">
    <property type="term" value="F:NADH dehydrogenase (ubiquinone) activity"/>
    <property type="evidence" value="ECO:0007669"/>
    <property type="project" value="InterPro"/>
</dbReference>
<feature type="transmembrane region" description="Helical" evidence="8">
    <location>
        <begin position="298"/>
        <end position="320"/>
    </location>
</feature>
<comment type="function">
    <text evidence="6">NDH-1 shuttles electrons from NAD(P)H, via FMN and iron-sulfur (Fe-S) centers, to quinones in the respiratory chain. The immediate electron acceptor for the enzyme in this species is believed to be plastoquinone. Couples the redox reaction to proton translocation (for every two electrons transferred, four hydrogen ions are translocated across the cytoplasmic membrane), and thus conserves the redox energy in a proton gradient.</text>
</comment>
<keyword evidence="4 8" id="KW-1133">Transmembrane helix</keyword>
<dbReference type="InterPro" id="IPR010227">
    <property type="entry name" value="NADH_Q_OxRdtase_chainM/4"/>
</dbReference>
<name>A0A951Q713_9CYAN</name>
<dbReference type="GO" id="GO:0042773">
    <property type="term" value="P:ATP synthesis coupled electron transport"/>
    <property type="evidence" value="ECO:0007669"/>
    <property type="project" value="InterPro"/>
</dbReference>
<feature type="transmembrane region" description="Helical" evidence="8">
    <location>
        <begin position="70"/>
        <end position="96"/>
    </location>
</feature>
<dbReference type="InterPro" id="IPR001750">
    <property type="entry name" value="ND/Mrp_TM"/>
</dbReference>
<dbReference type="PRINTS" id="PR01437">
    <property type="entry name" value="NUOXDRDTASE4"/>
</dbReference>
<feature type="transmembrane region" description="Helical" evidence="8">
    <location>
        <begin position="368"/>
        <end position="393"/>
    </location>
</feature>
<feature type="transmembrane region" description="Helical" evidence="8">
    <location>
        <begin position="405"/>
        <end position="431"/>
    </location>
</feature>
<accession>A0A951Q713</accession>
<evidence type="ECO:0000256" key="1">
    <source>
        <dbReference type="ARBA" id="ARBA00004127"/>
    </source>
</evidence>
<keyword evidence="5 8" id="KW-0472">Membrane</keyword>
<reference evidence="10" key="2">
    <citation type="journal article" date="2022" name="Microbiol. Resour. Announc.">
        <title>Metagenome Sequencing to Explore Phylogenomics of Terrestrial Cyanobacteria.</title>
        <authorList>
            <person name="Ward R.D."/>
            <person name="Stajich J.E."/>
            <person name="Johansen J.R."/>
            <person name="Huntemann M."/>
            <person name="Clum A."/>
            <person name="Foster B."/>
            <person name="Foster B."/>
            <person name="Roux S."/>
            <person name="Palaniappan K."/>
            <person name="Varghese N."/>
            <person name="Mukherjee S."/>
            <person name="Reddy T.B.K."/>
            <person name="Daum C."/>
            <person name="Copeland A."/>
            <person name="Chen I.A."/>
            <person name="Ivanova N.N."/>
            <person name="Kyrpides N.C."/>
            <person name="Shapiro N."/>
            <person name="Eloe-Fadrosh E.A."/>
            <person name="Pietrasiak N."/>
        </authorList>
    </citation>
    <scope>NUCLEOTIDE SEQUENCE</scope>
    <source>
        <strain evidence="10">UHER 2000/2452</strain>
    </source>
</reference>
<feature type="transmembrane region" description="Helical" evidence="8">
    <location>
        <begin position="6"/>
        <end position="24"/>
    </location>
</feature>
<evidence type="ECO:0000313" key="10">
    <source>
        <dbReference type="EMBL" id="MBW4657777.1"/>
    </source>
</evidence>
<evidence type="ECO:0000313" key="11">
    <source>
        <dbReference type="Proteomes" id="UP000757435"/>
    </source>
</evidence>
<protein>
    <submittedName>
        <fullName evidence="10">NADH-quinone oxidoreductase subunit M</fullName>
    </submittedName>
</protein>
<feature type="transmembrane region" description="Helical" evidence="8">
    <location>
        <begin position="240"/>
        <end position="263"/>
    </location>
</feature>
<reference evidence="10" key="1">
    <citation type="submission" date="2021-05" db="EMBL/GenBank/DDBJ databases">
        <authorList>
            <person name="Pietrasiak N."/>
            <person name="Ward R."/>
            <person name="Stajich J.E."/>
            <person name="Kurbessoian T."/>
        </authorList>
    </citation>
    <scope>NUCLEOTIDE SEQUENCE</scope>
    <source>
        <strain evidence="10">UHER 2000/2452</strain>
    </source>
</reference>
<comment type="subcellular location">
    <subcellularLocation>
        <location evidence="1">Endomembrane system</location>
        <topology evidence="1">Multi-pass membrane protein</topology>
    </subcellularLocation>
    <subcellularLocation>
        <location evidence="7">Membrane</location>
        <topology evidence="7">Multi-pass membrane protein</topology>
    </subcellularLocation>
</comment>
<dbReference type="PANTHER" id="PTHR43507:SF21">
    <property type="entry name" value="NAD(P)H-QUINONE OXIDOREDUCTASE CHAIN 4, CHLOROPLASTIC"/>
    <property type="match status" value="1"/>
</dbReference>
<organism evidence="10 11">
    <name type="scientific">Drouetiella hepatica Uher 2000/2452</name>
    <dbReference type="NCBI Taxonomy" id="904376"/>
    <lineage>
        <taxon>Bacteria</taxon>
        <taxon>Bacillati</taxon>
        <taxon>Cyanobacteriota</taxon>
        <taxon>Cyanophyceae</taxon>
        <taxon>Oculatellales</taxon>
        <taxon>Oculatellaceae</taxon>
        <taxon>Drouetiella</taxon>
    </lineage>
</organism>
<keyword evidence="3 7" id="KW-0812">Transmembrane</keyword>
<comment type="similarity">
    <text evidence="2">Belongs to the complex I subunit 4 family.</text>
</comment>
<feature type="transmembrane region" description="Helical" evidence="8">
    <location>
        <begin position="132"/>
        <end position="150"/>
    </location>
</feature>
<proteinExistence type="inferred from homology"/>
<evidence type="ECO:0000259" key="9">
    <source>
        <dbReference type="Pfam" id="PF00361"/>
    </source>
</evidence>
<evidence type="ECO:0000256" key="7">
    <source>
        <dbReference type="RuleBase" id="RU000320"/>
    </source>
</evidence>
<dbReference type="NCBIfam" id="NF005060">
    <property type="entry name" value="PRK06473.1"/>
    <property type="match status" value="1"/>
</dbReference>
<feature type="transmembrane region" description="Helical" evidence="8">
    <location>
        <begin position="31"/>
        <end position="50"/>
    </location>
</feature>
<dbReference type="GO" id="GO:0016020">
    <property type="term" value="C:membrane"/>
    <property type="evidence" value="ECO:0007669"/>
    <property type="project" value="UniProtKB-SubCell"/>
</dbReference>